<keyword evidence="2" id="KW-1185">Reference proteome</keyword>
<evidence type="ECO:0000313" key="1">
    <source>
        <dbReference type="EMBL" id="KAF6485497.1"/>
    </source>
</evidence>
<dbReference type="PANTHER" id="PTHR19446">
    <property type="entry name" value="REVERSE TRANSCRIPTASES"/>
    <property type="match status" value="1"/>
</dbReference>
<protein>
    <recommendedName>
        <fullName evidence="3">Reverse transcriptase domain-containing protein</fullName>
    </recommendedName>
</protein>
<sequence>MKDLCALNDIVRWCFKNNLEVNQCDALTKQRIKIMITAIAAEKAFDTIQHSFMIKTCNKVGIVGTYFNMIKAIRDKPIANIILDSEKLKENFSSNVRNRTRMSSLITFQHIIGSPSHSNQTRKK</sequence>
<dbReference type="AlphaFoldDB" id="A0A7J8ILN7"/>
<dbReference type="EMBL" id="JACASE010000003">
    <property type="protein sequence ID" value="KAF6485497.1"/>
    <property type="molecule type" value="Genomic_DNA"/>
</dbReference>
<evidence type="ECO:0000313" key="2">
    <source>
        <dbReference type="Proteomes" id="UP000593571"/>
    </source>
</evidence>
<gene>
    <name evidence="1" type="ORF">HJG63_010676</name>
</gene>
<dbReference type="Proteomes" id="UP000593571">
    <property type="component" value="Unassembled WGS sequence"/>
</dbReference>
<accession>A0A7J8ILN7</accession>
<comment type="caution">
    <text evidence="1">The sequence shown here is derived from an EMBL/GenBank/DDBJ whole genome shotgun (WGS) entry which is preliminary data.</text>
</comment>
<name>A0A7J8ILN7_ROUAE</name>
<organism evidence="1 2">
    <name type="scientific">Rousettus aegyptiacus</name>
    <name type="common">Egyptian fruit bat</name>
    <name type="synonym">Pteropus aegyptiacus</name>
    <dbReference type="NCBI Taxonomy" id="9407"/>
    <lineage>
        <taxon>Eukaryota</taxon>
        <taxon>Metazoa</taxon>
        <taxon>Chordata</taxon>
        <taxon>Craniata</taxon>
        <taxon>Vertebrata</taxon>
        <taxon>Euteleostomi</taxon>
        <taxon>Mammalia</taxon>
        <taxon>Eutheria</taxon>
        <taxon>Laurasiatheria</taxon>
        <taxon>Chiroptera</taxon>
        <taxon>Yinpterochiroptera</taxon>
        <taxon>Pteropodoidea</taxon>
        <taxon>Pteropodidae</taxon>
        <taxon>Rousettinae</taxon>
        <taxon>Rousettus</taxon>
    </lineage>
</organism>
<proteinExistence type="predicted"/>
<evidence type="ECO:0008006" key="3">
    <source>
        <dbReference type="Google" id="ProtNLM"/>
    </source>
</evidence>
<reference evidence="1 2" key="1">
    <citation type="journal article" date="2020" name="Nature">
        <title>Six reference-quality genomes reveal evolution of bat adaptations.</title>
        <authorList>
            <person name="Jebb D."/>
            <person name="Huang Z."/>
            <person name="Pippel M."/>
            <person name="Hughes G.M."/>
            <person name="Lavrichenko K."/>
            <person name="Devanna P."/>
            <person name="Winkler S."/>
            <person name="Jermiin L.S."/>
            <person name="Skirmuntt E.C."/>
            <person name="Katzourakis A."/>
            <person name="Burkitt-Gray L."/>
            <person name="Ray D.A."/>
            <person name="Sullivan K.A.M."/>
            <person name="Roscito J.G."/>
            <person name="Kirilenko B.M."/>
            <person name="Davalos L.M."/>
            <person name="Corthals A.P."/>
            <person name="Power M.L."/>
            <person name="Jones G."/>
            <person name="Ransome R.D."/>
            <person name="Dechmann D.K.N."/>
            <person name="Locatelli A.G."/>
            <person name="Puechmaille S.J."/>
            <person name="Fedrigo O."/>
            <person name="Jarvis E.D."/>
            <person name="Hiller M."/>
            <person name="Vernes S.C."/>
            <person name="Myers E.W."/>
            <person name="Teeling E.C."/>
        </authorList>
    </citation>
    <scope>NUCLEOTIDE SEQUENCE [LARGE SCALE GENOMIC DNA]</scope>
    <source>
        <strain evidence="1">MRouAeg1</strain>
        <tissue evidence="1">Muscle</tissue>
    </source>
</reference>